<keyword evidence="2" id="KW-0808">Transferase</keyword>
<dbReference type="EMBL" id="CP023510">
    <property type="protein sequence ID" value="ATF62947.1"/>
    <property type="molecule type" value="Genomic_DNA"/>
</dbReference>
<feature type="compositionally biased region" description="Low complexity" evidence="1">
    <location>
        <begin position="38"/>
        <end position="51"/>
    </location>
</feature>
<organism evidence="2 3">
    <name type="scientific">Rothia mucilaginosa</name>
    <dbReference type="NCBI Taxonomy" id="43675"/>
    <lineage>
        <taxon>Bacteria</taxon>
        <taxon>Bacillati</taxon>
        <taxon>Actinomycetota</taxon>
        <taxon>Actinomycetes</taxon>
        <taxon>Micrococcales</taxon>
        <taxon>Micrococcaceae</taxon>
        <taxon>Rothia</taxon>
    </lineage>
</organism>
<accession>A0A291DEX2</accession>
<dbReference type="GO" id="GO:0016740">
    <property type="term" value="F:transferase activity"/>
    <property type="evidence" value="ECO:0007669"/>
    <property type="project" value="UniProtKB-KW"/>
</dbReference>
<protein>
    <submittedName>
        <fullName evidence="2">Phosphoglycerol transferase</fullName>
    </submittedName>
</protein>
<evidence type="ECO:0000256" key="1">
    <source>
        <dbReference type="SAM" id="MobiDB-lite"/>
    </source>
</evidence>
<gene>
    <name evidence="2" type="ORF">CO690_04325</name>
</gene>
<feature type="compositionally biased region" description="Low complexity" evidence="1">
    <location>
        <begin position="61"/>
        <end position="88"/>
    </location>
</feature>
<name>A0A291DEX2_9MICC</name>
<feature type="region of interest" description="Disordered" evidence="1">
    <location>
        <begin position="37"/>
        <end position="130"/>
    </location>
</feature>
<reference evidence="3" key="1">
    <citation type="submission" date="2017-09" db="EMBL/GenBank/DDBJ databases">
        <title>FDA dAtabase for Regulatory Grade micrObial Sequences (FDA-ARGOS): Supporting development and validation of Infectious Disease Dx tests.</title>
        <authorList>
            <person name="Minogue T."/>
            <person name="Wolcott M."/>
            <person name="Wasieloski L."/>
            <person name="Aguilar W."/>
            <person name="Moore D."/>
            <person name="Tallon L."/>
            <person name="Sadzewicz L."/>
            <person name="Ott S."/>
            <person name="Zhao X."/>
            <person name="Nagaraj S."/>
            <person name="Vavikolanu K."/>
            <person name="Aluvathingal J."/>
            <person name="Nadendla S."/>
            <person name="Sichtig H."/>
        </authorList>
    </citation>
    <scope>NUCLEOTIDE SEQUENCE [LARGE SCALE GENOMIC DNA]</scope>
    <source>
        <strain evidence="3">FDAARGOS_369</strain>
    </source>
</reference>
<dbReference type="AlphaFoldDB" id="A0A291DEX2"/>
<evidence type="ECO:0000313" key="3">
    <source>
        <dbReference type="Proteomes" id="UP000218628"/>
    </source>
</evidence>
<evidence type="ECO:0000313" key="2">
    <source>
        <dbReference type="EMBL" id="ATF62947.1"/>
    </source>
</evidence>
<proteinExistence type="predicted"/>
<feature type="compositionally biased region" description="Low complexity" evidence="1">
    <location>
        <begin position="94"/>
        <end position="117"/>
    </location>
</feature>
<dbReference type="RefSeq" id="WP_070599294.1">
    <property type="nucleotide sequence ID" value="NZ_CP023510.1"/>
</dbReference>
<feature type="compositionally biased region" description="Basic and acidic residues" evidence="1">
    <location>
        <begin position="118"/>
        <end position="130"/>
    </location>
</feature>
<dbReference type="Proteomes" id="UP000218628">
    <property type="component" value="Chromosome"/>
</dbReference>
<sequence length="373" mass="39673">MSFHHTQADSASRGRRTMRATGCAAALLLALTGCFGGSQSENSSSSPSPSNTANHSQYPLPSSTASPSPTKKTEPTVTETQVSAPAESAEAKASESSALADAKATPVAAATPTGDTPRAPEKVEAERASAGERCGHIGRKGYLKTGAEIMVLRGTVDCAHALDVLTEYVTTPRADDNLTQHQVAKVQDATCYWNPQYEMAENRREDRGAPECTIGEDVAFVARLENPDAPQIPFLMEPSYYDSGAGYYRFKSDDERTLCELNPADGTLVCERRTGEQTGDGNGAVGRTFAGPVEVTRMNFLTGASEVNTVNESSALHAETTTANTKMMHTWDVVTVPAAEGHQLTCFGEIENSSISCHDGNGHTILVRGRHEG</sequence>